<keyword evidence="7" id="KW-0479">Metal-binding</keyword>
<evidence type="ECO:0000256" key="7">
    <source>
        <dbReference type="ARBA" id="ARBA00022723"/>
    </source>
</evidence>
<evidence type="ECO:0000256" key="8">
    <source>
        <dbReference type="ARBA" id="ARBA00022771"/>
    </source>
</evidence>
<evidence type="ECO:0000256" key="2">
    <source>
        <dbReference type="ARBA" id="ARBA00004167"/>
    </source>
</evidence>
<dbReference type="PANTHER" id="PTHR45768:SF68">
    <property type="entry name" value="OS06G0233200 PROTEIN"/>
    <property type="match status" value="1"/>
</dbReference>
<evidence type="ECO:0000256" key="1">
    <source>
        <dbReference type="ARBA" id="ARBA00000900"/>
    </source>
</evidence>
<dbReference type="Pfam" id="PF13639">
    <property type="entry name" value="zf-RING_2"/>
    <property type="match status" value="1"/>
</dbReference>
<dbReference type="SMART" id="SM00184">
    <property type="entry name" value="RING"/>
    <property type="match status" value="1"/>
</dbReference>
<keyword evidence="11 16" id="KW-1133">Transmembrane helix</keyword>
<dbReference type="CDD" id="cd16461">
    <property type="entry name" value="RING-H2_EL5-like"/>
    <property type="match status" value="1"/>
</dbReference>
<evidence type="ECO:0000256" key="3">
    <source>
        <dbReference type="ARBA" id="ARBA00004906"/>
    </source>
</evidence>
<evidence type="ECO:0000259" key="17">
    <source>
        <dbReference type="PROSITE" id="PS50089"/>
    </source>
</evidence>
<keyword evidence="5" id="KW-0808">Transferase</keyword>
<dbReference type="GO" id="GO:0008270">
    <property type="term" value="F:zinc ion binding"/>
    <property type="evidence" value="ECO:0007669"/>
    <property type="project" value="UniProtKB-KW"/>
</dbReference>
<evidence type="ECO:0000256" key="13">
    <source>
        <dbReference type="ARBA" id="ARBA00024209"/>
    </source>
</evidence>
<dbReference type="OrthoDB" id="8062037at2759"/>
<keyword evidence="8 14" id="KW-0863">Zinc-finger</keyword>
<evidence type="ECO:0000256" key="6">
    <source>
        <dbReference type="ARBA" id="ARBA00022692"/>
    </source>
</evidence>
<keyword evidence="9" id="KW-0833">Ubl conjugation pathway</keyword>
<reference evidence="18" key="2">
    <citation type="submission" date="2021-02" db="EMBL/GenBank/DDBJ databases">
        <authorList>
            <person name="Kimball J.A."/>
            <person name="Haas M.W."/>
            <person name="Macchietto M."/>
            <person name="Kono T."/>
            <person name="Duquette J."/>
            <person name="Shao M."/>
        </authorList>
    </citation>
    <scope>NUCLEOTIDE SEQUENCE</scope>
    <source>
        <tissue evidence="18">Fresh leaf tissue</tissue>
    </source>
</reference>
<gene>
    <name evidence="18" type="ORF">GUJ93_ZPchr0006g40671</name>
</gene>
<keyword evidence="10" id="KW-0862">Zinc</keyword>
<dbReference type="GO" id="GO:0031625">
    <property type="term" value="F:ubiquitin protein ligase binding"/>
    <property type="evidence" value="ECO:0007669"/>
    <property type="project" value="TreeGrafter"/>
</dbReference>
<evidence type="ECO:0000256" key="10">
    <source>
        <dbReference type="ARBA" id="ARBA00022833"/>
    </source>
</evidence>
<comment type="catalytic activity">
    <reaction evidence="1">
        <text>S-ubiquitinyl-[E2 ubiquitin-conjugating enzyme]-L-cysteine + [acceptor protein]-L-lysine = [E2 ubiquitin-conjugating enzyme]-L-cysteine + N(6)-ubiquitinyl-[acceptor protein]-L-lysine.</text>
        <dbReference type="EC" id="2.3.2.27"/>
    </reaction>
</comment>
<name>A0A8J5SME0_ZIZPA</name>
<dbReference type="PROSITE" id="PS50089">
    <property type="entry name" value="ZF_RING_2"/>
    <property type="match status" value="1"/>
</dbReference>
<comment type="caution">
    <text evidence="18">The sequence shown here is derived from an EMBL/GenBank/DDBJ whole genome shotgun (WGS) entry which is preliminary data.</text>
</comment>
<feature type="compositionally biased region" description="Low complexity" evidence="15">
    <location>
        <begin position="7"/>
        <end position="16"/>
    </location>
</feature>
<dbReference type="GO" id="GO:0061630">
    <property type="term" value="F:ubiquitin protein ligase activity"/>
    <property type="evidence" value="ECO:0007669"/>
    <property type="project" value="UniProtKB-EC"/>
</dbReference>
<evidence type="ECO:0000313" key="18">
    <source>
        <dbReference type="EMBL" id="KAG8076168.1"/>
    </source>
</evidence>
<evidence type="ECO:0000313" key="19">
    <source>
        <dbReference type="Proteomes" id="UP000729402"/>
    </source>
</evidence>
<feature type="domain" description="RING-type" evidence="17">
    <location>
        <begin position="164"/>
        <end position="206"/>
    </location>
</feature>
<evidence type="ECO:0000256" key="9">
    <source>
        <dbReference type="ARBA" id="ARBA00022786"/>
    </source>
</evidence>
<evidence type="ECO:0000256" key="15">
    <source>
        <dbReference type="SAM" id="MobiDB-lite"/>
    </source>
</evidence>
<feature type="region of interest" description="Disordered" evidence="15">
    <location>
        <begin position="1"/>
        <end position="20"/>
    </location>
</feature>
<proteinExistence type="inferred from homology"/>
<feature type="transmembrane region" description="Helical" evidence="16">
    <location>
        <begin position="64"/>
        <end position="86"/>
    </location>
</feature>
<comment type="similarity">
    <text evidence="13">Belongs to the RING-type zinc finger family. ATL subfamily.</text>
</comment>
<keyword evidence="19" id="KW-1185">Reference proteome</keyword>
<evidence type="ECO:0000256" key="4">
    <source>
        <dbReference type="ARBA" id="ARBA00012483"/>
    </source>
</evidence>
<organism evidence="18 19">
    <name type="scientific">Zizania palustris</name>
    <name type="common">Northern wild rice</name>
    <dbReference type="NCBI Taxonomy" id="103762"/>
    <lineage>
        <taxon>Eukaryota</taxon>
        <taxon>Viridiplantae</taxon>
        <taxon>Streptophyta</taxon>
        <taxon>Embryophyta</taxon>
        <taxon>Tracheophyta</taxon>
        <taxon>Spermatophyta</taxon>
        <taxon>Magnoliopsida</taxon>
        <taxon>Liliopsida</taxon>
        <taxon>Poales</taxon>
        <taxon>Poaceae</taxon>
        <taxon>BOP clade</taxon>
        <taxon>Oryzoideae</taxon>
        <taxon>Oryzeae</taxon>
        <taxon>Zizaniinae</taxon>
        <taxon>Zizania</taxon>
    </lineage>
</organism>
<dbReference type="FunFam" id="3.30.40.10:FF:000231">
    <property type="entry name" value="RING-H2 finger protein ATL46"/>
    <property type="match status" value="1"/>
</dbReference>
<evidence type="ECO:0000256" key="12">
    <source>
        <dbReference type="ARBA" id="ARBA00023136"/>
    </source>
</evidence>
<evidence type="ECO:0000256" key="16">
    <source>
        <dbReference type="SAM" id="Phobius"/>
    </source>
</evidence>
<dbReference type="InterPro" id="IPR001841">
    <property type="entry name" value="Znf_RING"/>
</dbReference>
<dbReference type="EC" id="2.3.2.27" evidence="4"/>
<dbReference type="Proteomes" id="UP000729402">
    <property type="component" value="Unassembled WGS sequence"/>
</dbReference>
<comment type="subcellular location">
    <subcellularLocation>
        <location evidence="2">Membrane</location>
        <topology evidence="2">Single-pass membrane protein</topology>
    </subcellularLocation>
</comment>
<keyword evidence="12 16" id="KW-0472">Membrane</keyword>
<dbReference type="GO" id="GO:0016020">
    <property type="term" value="C:membrane"/>
    <property type="evidence" value="ECO:0007669"/>
    <property type="project" value="UniProtKB-SubCell"/>
</dbReference>
<evidence type="ECO:0000256" key="14">
    <source>
        <dbReference type="PROSITE-ProRule" id="PRU00175"/>
    </source>
</evidence>
<sequence length="427" mass="45228">MGEVAFASSGSSAPAGGSAGPRRLRGAFVVRDSLQYAGVAPPPPALLRVQGTSGGSGGGKISPAVLFIVVILAVVFFISGLLHLLVRLLRKKQHRRQGGPAAGVAQEAGEAGGADAALQRQLLQLFHQHDAGLDQAFIDALPVFAYREIVVGGGGDGDKEPFDCAVCLCEFDPEDRLRLLPLCGHAFHLHCIDTWLLSNSTCPLCRGVLFVPGLTADNNPMFDFDEGLEAGRLSEDCENGFGLPGQKAMEGMQTPVSEKRVFPVRLGKFKNVGTQGAVEGGNGIGIGNANGAVLRKEEGESSSSSLDARRCFSMGTYHYVLGTYELQVSLQPDRIRNGGGGAARARHARLSFVNAEIMEGKKICARNKGESFSVSKIWQWSNLKGKLPTGSDECSEAGSLPWMKKGREQGESAVGTIEPAVGSHWID</sequence>
<dbReference type="EMBL" id="JAAALK010000283">
    <property type="protein sequence ID" value="KAG8076168.1"/>
    <property type="molecule type" value="Genomic_DNA"/>
</dbReference>
<dbReference type="AlphaFoldDB" id="A0A8J5SME0"/>
<accession>A0A8J5SME0</accession>
<comment type="pathway">
    <text evidence="3">Protein modification; protein ubiquitination.</text>
</comment>
<evidence type="ECO:0000256" key="5">
    <source>
        <dbReference type="ARBA" id="ARBA00022679"/>
    </source>
</evidence>
<reference evidence="18" key="1">
    <citation type="journal article" date="2021" name="bioRxiv">
        <title>Whole Genome Assembly and Annotation of Northern Wild Rice, Zizania palustris L., Supports a Whole Genome Duplication in the Zizania Genus.</title>
        <authorList>
            <person name="Haas M."/>
            <person name="Kono T."/>
            <person name="Macchietto M."/>
            <person name="Millas R."/>
            <person name="McGilp L."/>
            <person name="Shao M."/>
            <person name="Duquette J."/>
            <person name="Hirsch C.N."/>
            <person name="Kimball J."/>
        </authorList>
    </citation>
    <scope>NUCLEOTIDE SEQUENCE</scope>
    <source>
        <tissue evidence="18">Fresh leaf tissue</tissue>
    </source>
</reference>
<dbReference type="PANTHER" id="PTHR45768">
    <property type="entry name" value="E3 UBIQUITIN-PROTEIN LIGASE RNF13-LIKE"/>
    <property type="match status" value="1"/>
</dbReference>
<evidence type="ECO:0000256" key="11">
    <source>
        <dbReference type="ARBA" id="ARBA00022989"/>
    </source>
</evidence>
<protein>
    <recommendedName>
        <fullName evidence="4">RING-type E3 ubiquitin transferase</fullName>
        <ecNumber evidence="4">2.3.2.27</ecNumber>
    </recommendedName>
</protein>
<keyword evidence="6 16" id="KW-0812">Transmembrane</keyword>